<dbReference type="OrthoDB" id="84794at2157"/>
<dbReference type="InterPro" id="IPR011488">
    <property type="entry name" value="TIF_2_asu"/>
</dbReference>
<protein>
    <submittedName>
        <fullName evidence="5">Translation initiation factor 2, alpha subunit</fullName>
    </submittedName>
</protein>
<dbReference type="FunFam" id="2.40.50.140:FF:000015">
    <property type="entry name" value="Eukaryotic translation initiation factor 2 subunit alpha"/>
    <property type="match status" value="1"/>
</dbReference>
<evidence type="ECO:0000256" key="2">
    <source>
        <dbReference type="ARBA" id="ARBA00022540"/>
    </source>
</evidence>
<dbReference type="NCBIfam" id="NF003062">
    <property type="entry name" value="PRK03987.1-1"/>
    <property type="match status" value="1"/>
</dbReference>
<organism evidence="5 6">
    <name type="scientific">Caldivirga maquilingensis (strain ATCC 700844 / DSM 13496 / JCM 10307 / IC-167)</name>
    <dbReference type="NCBI Taxonomy" id="397948"/>
    <lineage>
        <taxon>Archaea</taxon>
        <taxon>Thermoproteota</taxon>
        <taxon>Thermoprotei</taxon>
        <taxon>Thermoproteales</taxon>
        <taxon>Thermoproteaceae</taxon>
        <taxon>Caldivirga</taxon>
    </lineage>
</organism>
<evidence type="ECO:0000256" key="3">
    <source>
        <dbReference type="ARBA" id="ARBA00022917"/>
    </source>
</evidence>
<dbReference type="PROSITE" id="PS50126">
    <property type="entry name" value="S1"/>
    <property type="match status" value="1"/>
</dbReference>
<dbReference type="RefSeq" id="WP_012186404.1">
    <property type="nucleotide sequence ID" value="NC_009954.1"/>
</dbReference>
<dbReference type="STRING" id="397948.Cmaq_1359"/>
<name>A8M8W6_CALMQ</name>
<dbReference type="InterPro" id="IPR003029">
    <property type="entry name" value="S1_domain"/>
</dbReference>
<dbReference type="CDD" id="cd04452">
    <property type="entry name" value="S1_IF2_alpha"/>
    <property type="match status" value="1"/>
</dbReference>
<evidence type="ECO:0000313" key="6">
    <source>
        <dbReference type="Proteomes" id="UP000001137"/>
    </source>
</evidence>
<dbReference type="PANTHER" id="PTHR10602:SF0">
    <property type="entry name" value="EUKARYOTIC TRANSLATION INITIATION FACTOR 2 SUBUNIT 1"/>
    <property type="match status" value="1"/>
</dbReference>
<dbReference type="Gene3D" id="3.30.70.1130">
    <property type="entry name" value="EIF_2_alpha"/>
    <property type="match status" value="1"/>
</dbReference>
<dbReference type="NCBIfam" id="NF003064">
    <property type="entry name" value="PRK03987.1-4"/>
    <property type="match status" value="1"/>
</dbReference>
<keyword evidence="2 5" id="KW-0396">Initiation factor</keyword>
<dbReference type="InterPro" id="IPR024055">
    <property type="entry name" value="TIF2_asu_C"/>
</dbReference>
<accession>A8M8W6</accession>
<dbReference type="EMBL" id="CP000852">
    <property type="protein sequence ID" value="ABW02185.1"/>
    <property type="molecule type" value="Genomic_DNA"/>
</dbReference>
<dbReference type="GO" id="GO:0043022">
    <property type="term" value="F:ribosome binding"/>
    <property type="evidence" value="ECO:0007669"/>
    <property type="project" value="TreeGrafter"/>
</dbReference>
<keyword evidence="3" id="KW-0648">Protein biosynthesis</keyword>
<dbReference type="HOGENOM" id="CLU_033458_0_2_2"/>
<dbReference type="SMART" id="SM00316">
    <property type="entry name" value="S1"/>
    <property type="match status" value="1"/>
</dbReference>
<reference evidence="5 6" key="1">
    <citation type="submission" date="2007-10" db="EMBL/GenBank/DDBJ databases">
        <title>Complete sequence of Caldivirga maquilingensis IC-167.</title>
        <authorList>
            <consortium name="US DOE Joint Genome Institute"/>
            <person name="Copeland A."/>
            <person name="Lucas S."/>
            <person name="Lapidus A."/>
            <person name="Barry K."/>
            <person name="Glavina del Rio T."/>
            <person name="Dalin E."/>
            <person name="Tice H."/>
            <person name="Pitluck S."/>
            <person name="Saunders E."/>
            <person name="Brettin T."/>
            <person name="Bruce D."/>
            <person name="Detter J.C."/>
            <person name="Han C."/>
            <person name="Schmutz J."/>
            <person name="Larimer F."/>
            <person name="Land M."/>
            <person name="Hauser L."/>
            <person name="Kyrpides N."/>
            <person name="Ivanova N."/>
            <person name="Biddle J.F."/>
            <person name="Zhang Z."/>
            <person name="Fitz-Gibbon S.T."/>
            <person name="Lowe T.M."/>
            <person name="Saltikov C."/>
            <person name="House C.H."/>
            <person name="Richardson P."/>
        </authorList>
    </citation>
    <scope>NUCLEOTIDE SEQUENCE [LARGE SCALE GENOMIC DNA]</scope>
    <source>
        <strain evidence="6">ATCC 700844 / DSM 13496 / JCM 10307 / IC-167</strain>
    </source>
</reference>
<keyword evidence="6" id="KW-1185">Reference proteome</keyword>
<dbReference type="SUPFAM" id="SSF50249">
    <property type="entry name" value="Nucleic acid-binding proteins"/>
    <property type="match status" value="1"/>
</dbReference>
<proteinExistence type="inferred from homology"/>
<gene>
    <name evidence="5" type="ordered locus">Cmaq_1359</name>
</gene>
<dbReference type="InterPro" id="IPR024054">
    <property type="entry name" value="TIF2_asu_middle_sf"/>
</dbReference>
<evidence type="ECO:0000259" key="4">
    <source>
        <dbReference type="PROSITE" id="PS50126"/>
    </source>
</evidence>
<dbReference type="GO" id="GO:0003743">
    <property type="term" value="F:translation initiation factor activity"/>
    <property type="evidence" value="ECO:0007669"/>
    <property type="project" value="UniProtKB-KW"/>
</dbReference>
<dbReference type="KEGG" id="cma:Cmaq_1359"/>
<dbReference type="InterPro" id="IPR044126">
    <property type="entry name" value="S1_IF2_alpha"/>
</dbReference>
<comment type="similarity">
    <text evidence="1">Belongs to the eIF-2-alpha family.</text>
</comment>
<dbReference type="GO" id="GO:0003723">
    <property type="term" value="F:RNA binding"/>
    <property type="evidence" value="ECO:0007669"/>
    <property type="project" value="InterPro"/>
</dbReference>
<dbReference type="InterPro" id="IPR012340">
    <property type="entry name" value="NA-bd_OB-fold"/>
</dbReference>
<feature type="domain" description="S1 motif" evidence="4">
    <location>
        <begin position="25"/>
        <end position="96"/>
    </location>
</feature>
<evidence type="ECO:0000256" key="1">
    <source>
        <dbReference type="ARBA" id="ARBA00007223"/>
    </source>
</evidence>
<dbReference type="Pfam" id="PF00575">
    <property type="entry name" value="S1"/>
    <property type="match status" value="1"/>
</dbReference>
<dbReference type="SUPFAM" id="SSF116742">
    <property type="entry name" value="eIF2alpha middle domain-like"/>
    <property type="match status" value="1"/>
</dbReference>
<dbReference type="Pfam" id="PF07541">
    <property type="entry name" value="EIF_2_alpha"/>
    <property type="match status" value="1"/>
</dbReference>
<sequence>MSSTGKKTTQMPVVRFYRKQYPDVGELVVGTVKSIEEHGAYITLDEYGGVEAYVPINEVLQSWFRNIRDYLKVGSKAVFKVIRVDPRRGLIDLSLRRVRDEERERKFNAWKRNLKAIKLMEIIAQKMGVSLSKLMEEAGWSIMEYYGDLYSAFEDAAKGNIDPLIKLGIRRELIDEIVRVANERIEKPKVTIVGVLRMINLRPNGVEYIRKILDNAVEEAKKLGVEAKIYVIGPPRYRIEVTGSNPKHVEEAFEKLSNLLVNEAKANGGEASVSRSQ</sequence>
<dbReference type="Gene3D" id="1.10.150.190">
    <property type="entry name" value="Translation initiation factor 2, subunit 1, domain 2"/>
    <property type="match status" value="1"/>
</dbReference>
<dbReference type="GeneID" id="5710328"/>
<dbReference type="SUPFAM" id="SSF110993">
    <property type="entry name" value="eIF-2-alpha, C-terminal domain"/>
    <property type="match status" value="1"/>
</dbReference>
<dbReference type="Gene3D" id="2.40.50.140">
    <property type="entry name" value="Nucleic acid-binding proteins"/>
    <property type="match status" value="1"/>
</dbReference>
<evidence type="ECO:0000313" key="5">
    <source>
        <dbReference type="EMBL" id="ABW02185.1"/>
    </source>
</evidence>
<dbReference type="eggNOG" id="arCOG04107">
    <property type="taxonomic scope" value="Archaea"/>
</dbReference>
<dbReference type="PANTHER" id="PTHR10602">
    <property type="entry name" value="EUKARYOTIC TRANSLATION INITIATION FACTOR 2 SUBUNIT 1"/>
    <property type="match status" value="1"/>
</dbReference>
<dbReference type="AlphaFoldDB" id="A8M8W6"/>
<dbReference type="Proteomes" id="UP000001137">
    <property type="component" value="Chromosome"/>
</dbReference>